<dbReference type="PANTHER" id="PTHR38474:SF2">
    <property type="entry name" value="CHLORAMPHENICOL ACETYLTRANSFERASE"/>
    <property type="match status" value="1"/>
</dbReference>
<dbReference type="PANTHER" id="PTHR38474">
    <property type="entry name" value="SLR0299 PROTEIN"/>
    <property type="match status" value="1"/>
</dbReference>
<dbReference type="InterPro" id="IPR023213">
    <property type="entry name" value="CAT-like_dom_sf"/>
</dbReference>
<dbReference type="PIRSF" id="PIRSF000440">
    <property type="entry name" value="CAT"/>
    <property type="match status" value="1"/>
</dbReference>
<dbReference type="InterPro" id="IPR001707">
    <property type="entry name" value="Cmp_AcTrfase"/>
</dbReference>
<dbReference type="Gene3D" id="3.30.559.10">
    <property type="entry name" value="Chloramphenicol acetyltransferase-like domain"/>
    <property type="match status" value="1"/>
</dbReference>
<evidence type="ECO:0000313" key="1">
    <source>
        <dbReference type="EMBL" id="MBL1408451.1"/>
    </source>
</evidence>
<dbReference type="SMART" id="SM01059">
    <property type="entry name" value="CAT"/>
    <property type="match status" value="1"/>
</dbReference>
<organism evidence="1 2">
    <name type="scientific">Sphingobacterium faecale</name>
    <dbReference type="NCBI Taxonomy" id="2803775"/>
    <lineage>
        <taxon>Bacteria</taxon>
        <taxon>Pseudomonadati</taxon>
        <taxon>Bacteroidota</taxon>
        <taxon>Sphingobacteriia</taxon>
        <taxon>Sphingobacteriales</taxon>
        <taxon>Sphingobacteriaceae</taxon>
        <taxon>Sphingobacterium</taxon>
    </lineage>
</organism>
<evidence type="ECO:0000313" key="2">
    <source>
        <dbReference type="Proteomes" id="UP000625283"/>
    </source>
</evidence>
<accession>A0ABS1R193</accession>
<gene>
    <name evidence="1" type="ORF">JKG61_06770</name>
</gene>
<keyword evidence="2" id="KW-1185">Reference proteome</keyword>
<dbReference type="SUPFAM" id="SSF52777">
    <property type="entry name" value="CoA-dependent acyltransferases"/>
    <property type="match status" value="1"/>
</dbReference>
<sequence>MEAIFTKVSSDWKRKPYFDYFYSTIKTKYNITHHLDITTFLSEIKRNGFKFYPSFLFVIMKAINQNEAFRMSFNEDGDLGIWNYVNPSYTIFHDDDKTFSDVWSYYKPDFREFYQEVTSDIEKYKDVKKIKAREGRPANFCPLSVLPWLSFESFSQDTYQESNLLFPIIRFGKYYERDGRHLIPVSVFVNHAVADGYHTSKLINDIEELGNTINGWI</sequence>
<dbReference type="RefSeq" id="WP_202102212.1">
    <property type="nucleotide sequence ID" value="NZ_JAERTY010000003.1"/>
</dbReference>
<proteinExistence type="predicted"/>
<protein>
    <submittedName>
        <fullName evidence="1">Chloramphenicol acetyltransferase CAT</fullName>
    </submittedName>
</protein>
<dbReference type="EMBL" id="JAERTY010000003">
    <property type="protein sequence ID" value="MBL1408451.1"/>
    <property type="molecule type" value="Genomic_DNA"/>
</dbReference>
<comment type="caution">
    <text evidence="1">The sequence shown here is derived from an EMBL/GenBank/DDBJ whole genome shotgun (WGS) entry which is preliminary data.</text>
</comment>
<dbReference type="Proteomes" id="UP000625283">
    <property type="component" value="Unassembled WGS sequence"/>
</dbReference>
<reference evidence="1 2" key="1">
    <citation type="submission" date="2021-01" db="EMBL/GenBank/DDBJ databases">
        <title>C459-1 draft genome sequence.</title>
        <authorList>
            <person name="Zhang X.-F."/>
        </authorList>
    </citation>
    <scope>NUCLEOTIDE SEQUENCE [LARGE SCALE GENOMIC DNA]</scope>
    <source>
        <strain evidence="2">C459-1</strain>
    </source>
</reference>
<name>A0ABS1R193_9SPHI</name>
<dbReference type="Pfam" id="PF00302">
    <property type="entry name" value="CAT"/>
    <property type="match status" value="1"/>
</dbReference>